<dbReference type="EMBL" id="JNFP01000037">
    <property type="protein sequence ID" value="KIA62010.1"/>
    <property type="molecule type" value="Genomic_DNA"/>
</dbReference>
<comment type="caution">
    <text evidence="2">The sequence shown here is derived from an EMBL/GenBank/DDBJ whole genome shotgun (WGS) entry which is preliminary data.</text>
</comment>
<feature type="coiled-coil region" evidence="1">
    <location>
        <begin position="64"/>
        <end position="105"/>
    </location>
</feature>
<organism evidence="2 3">
    <name type="scientific">Nocardia vulneris</name>
    <dbReference type="NCBI Taxonomy" id="1141657"/>
    <lineage>
        <taxon>Bacteria</taxon>
        <taxon>Bacillati</taxon>
        <taxon>Actinomycetota</taxon>
        <taxon>Actinomycetes</taxon>
        <taxon>Mycobacteriales</taxon>
        <taxon>Nocardiaceae</taxon>
        <taxon>Nocardia</taxon>
    </lineage>
</organism>
<dbReference type="SUPFAM" id="SSF46565">
    <property type="entry name" value="Chaperone J-domain"/>
    <property type="match status" value="1"/>
</dbReference>
<keyword evidence="3" id="KW-1185">Reference proteome</keyword>
<keyword evidence="1" id="KW-0175">Coiled coil</keyword>
<reference evidence="2 3" key="1">
    <citation type="journal article" date="2014" name="Int. J. Syst. Evol. Microbiol.">
        <title>Nocardia vulneris sp. nov., isolated from wounds of human patients in North America.</title>
        <authorList>
            <person name="Lasker B.A."/>
            <person name="Bell M."/>
            <person name="Klenk H.P."/>
            <person name="Sproer C."/>
            <person name="Schumann C."/>
            <person name="Schumann P."/>
            <person name="Brown J.M."/>
        </authorList>
    </citation>
    <scope>NUCLEOTIDE SEQUENCE [LARGE SCALE GENOMIC DNA]</scope>
    <source>
        <strain evidence="2 3">W9851</strain>
    </source>
</reference>
<evidence type="ECO:0000313" key="3">
    <source>
        <dbReference type="Proteomes" id="UP000031364"/>
    </source>
</evidence>
<name>A0ABR4Z9J7_9NOCA</name>
<evidence type="ECO:0000313" key="2">
    <source>
        <dbReference type="EMBL" id="KIA62010.1"/>
    </source>
</evidence>
<gene>
    <name evidence="2" type="ORF">FG87_27595</name>
</gene>
<evidence type="ECO:0008006" key="4">
    <source>
        <dbReference type="Google" id="ProtNLM"/>
    </source>
</evidence>
<protein>
    <recommendedName>
        <fullName evidence="4">J domain-containing protein</fullName>
    </recommendedName>
</protein>
<dbReference type="InterPro" id="IPR036869">
    <property type="entry name" value="J_dom_sf"/>
</dbReference>
<accession>A0ABR4Z9J7</accession>
<proteinExistence type="predicted"/>
<sequence length="160" mass="18166">MLLEAFKSIVPADKRRWISASVEWRFDADDITRLRAAFESLGATVTVLNQPREEKAESTNHHSADHWKRKFEAMESAAKRLHEEVVELRDEVERLRAAADRDRHTAASGNWAELLFTTVGAEPAEAAFKTLTKFLHPDRPTGSATLMQQLNAARNNARRM</sequence>
<dbReference type="RefSeq" id="WP_043676397.1">
    <property type="nucleotide sequence ID" value="NZ_BDCI01000022.1"/>
</dbReference>
<evidence type="ECO:0000256" key="1">
    <source>
        <dbReference type="SAM" id="Coils"/>
    </source>
</evidence>
<dbReference type="Proteomes" id="UP000031364">
    <property type="component" value="Unassembled WGS sequence"/>
</dbReference>